<feature type="region of interest" description="Disordered" evidence="2">
    <location>
        <begin position="1"/>
        <end position="25"/>
    </location>
</feature>
<gene>
    <name evidence="3" type="ORF">Moror_4618</name>
</gene>
<evidence type="ECO:0000313" key="3">
    <source>
        <dbReference type="EMBL" id="ESK92333.1"/>
    </source>
</evidence>
<feature type="compositionally biased region" description="Pro residues" evidence="2">
    <location>
        <begin position="156"/>
        <end position="167"/>
    </location>
</feature>
<reference evidence="3 4" key="1">
    <citation type="journal article" date="2014" name="BMC Genomics">
        <title>Genome and secretome analysis of the hemibiotrophic fungal pathogen, Moniliophthora roreri, which causes frosty pod rot disease of cacao: mechanisms of the biotrophic and necrotrophic phases.</title>
        <authorList>
            <person name="Meinhardt L.W."/>
            <person name="Costa G.G.L."/>
            <person name="Thomazella D.P.T."/>
            <person name="Teixeira P.J.P.L."/>
            <person name="Carazzolle M.F."/>
            <person name="Schuster S.C."/>
            <person name="Carlson J.E."/>
            <person name="Guiltinan M.J."/>
            <person name="Mieczkowski P."/>
            <person name="Farmer A."/>
            <person name="Ramaraj T."/>
            <person name="Crozier J."/>
            <person name="Davis R.E."/>
            <person name="Shao J."/>
            <person name="Melnick R.L."/>
            <person name="Pereira G.A.G."/>
            <person name="Bailey B.A."/>
        </authorList>
    </citation>
    <scope>NUCLEOTIDE SEQUENCE [LARGE SCALE GENOMIC DNA]</scope>
    <source>
        <strain evidence="3 4">MCA 2997</strain>
    </source>
</reference>
<organism evidence="3 4">
    <name type="scientific">Moniliophthora roreri (strain MCA 2997)</name>
    <name type="common">Cocoa frosty pod rot fungus</name>
    <name type="synonym">Crinipellis roreri</name>
    <dbReference type="NCBI Taxonomy" id="1381753"/>
    <lineage>
        <taxon>Eukaryota</taxon>
        <taxon>Fungi</taxon>
        <taxon>Dikarya</taxon>
        <taxon>Basidiomycota</taxon>
        <taxon>Agaricomycotina</taxon>
        <taxon>Agaricomycetes</taxon>
        <taxon>Agaricomycetidae</taxon>
        <taxon>Agaricales</taxon>
        <taxon>Marasmiineae</taxon>
        <taxon>Marasmiaceae</taxon>
        <taxon>Moniliophthora</taxon>
    </lineage>
</organism>
<dbReference type="EMBL" id="AWSO01000293">
    <property type="protein sequence ID" value="ESK92333.1"/>
    <property type="molecule type" value="Genomic_DNA"/>
</dbReference>
<comment type="caution">
    <text evidence="3">The sequence shown here is derived from an EMBL/GenBank/DDBJ whole genome shotgun (WGS) entry which is preliminary data.</text>
</comment>
<dbReference type="Gene3D" id="1.20.5.170">
    <property type="match status" value="1"/>
</dbReference>
<feature type="compositionally biased region" description="Low complexity" evidence="2">
    <location>
        <begin position="168"/>
        <end position="197"/>
    </location>
</feature>
<proteinExistence type="predicted"/>
<keyword evidence="4" id="KW-1185">Reference proteome</keyword>
<sequence>MSSKRGRKRNDNLPPNRARDVQRAFRARRAAHLQALEQRVAELEEENNCLRQALNLPAANRPPLGKGPTGKDKPKSIEPSTVSQHASLPLTLPLSSRDSSGSPPSTRMSSHSPPGSMGTSIGSRAPVQSVEDGVWEQTIIMSDSDLPSSSASSTYPLPPMSAPPPISSKPISYNPYPNSLSSSSSLPSSSRSMPSPMFLNSQPNYSHSADRPIGTSYGSPTFTMRSDIRDDSRHHYSYSPSPYQSHDTLHTHHGASAVAPGIAHSQSHPPQREPPVSYPHRRSLTEPQQAYSINSGFPHLPNPIHSNQGIRLPSPPRLPSQDGVAHNQPPRNYGPDGRINSMS</sequence>
<keyword evidence="1" id="KW-0175">Coiled coil</keyword>
<dbReference type="GO" id="GO:0003700">
    <property type="term" value="F:DNA-binding transcription factor activity"/>
    <property type="evidence" value="ECO:0007669"/>
    <property type="project" value="InterPro"/>
</dbReference>
<evidence type="ECO:0000313" key="4">
    <source>
        <dbReference type="Proteomes" id="UP000017559"/>
    </source>
</evidence>
<evidence type="ECO:0000256" key="2">
    <source>
        <dbReference type="SAM" id="MobiDB-lite"/>
    </source>
</evidence>
<evidence type="ECO:0000256" key="1">
    <source>
        <dbReference type="SAM" id="Coils"/>
    </source>
</evidence>
<dbReference type="HOGENOM" id="CLU_056585_0_0_1"/>
<feature type="compositionally biased region" description="Low complexity" evidence="2">
    <location>
        <begin position="142"/>
        <end position="155"/>
    </location>
</feature>
<dbReference type="Proteomes" id="UP000017559">
    <property type="component" value="Unassembled WGS sequence"/>
</dbReference>
<dbReference type="OrthoDB" id="2552152at2759"/>
<feature type="coiled-coil region" evidence="1">
    <location>
        <begin position="26"/>
        <end position="53"/>
    </location>
</feature>
<protein>
    <submittedName>
        <fullName evidence="3">Proteophosphoglycan ppg4</fullName>
    </submittedName>
</protein>
<accession>V2WZP7</accession>
<feature type="compositionally biased region" description="Polar residues" evidence="2">
    <location>
        <begin position="285"/>
        <end position="295"/>
    </location>
</feature>
<dbReference type="KEGG" id="mrr:Moror_4618"/>
<dbReference type="AlphaFoldDB" id="V2WZP7"/>
<feature type="compositionally biased region" description="Low complexity" evidence="2">
    <location>
        <begin position="93"/>
        <end position="114"/>
    </location>
</feature>
<feature type="compositionally biased region" description="Polar residues" evidence="2">
    <location>
        <begin position="198"/>
        <end position="207"/>
    </location>
</feature>
<dbReference type="InterPro" id="IPR046347">
    <property type="entry name" value="bZIP_sf"/>
</dbReference>
<dbReference type="SUPFAM" id="SSF57959">
    <property type="entry name" value="Leucine zipper domain"/>
    <property type="match status" value="1"/>
</dbReference>
<feature type="region of interest" description="Disordered" evidence="2">
    <location>
        <begin position="54"/>
        <end position="343"/>
    </location>
</feature>
<name>V2WZP7_MONRO</name>
<feature type="compositionally biased region" description="Low complexity" evidence="2">
    <location>
        <begin position="237"/>
        <end position="246"/>
    </location>
</feature>